<name>A0A0F9SW37_9ZZZZ</name>
<reference evidence="1" key="1">
    <citation type="journal article" date="2015" name="Nature">
        <title>Complex archaea that bridge the gap between prokaryotes and eukaryotes.</title>
        <authorList>
            <person name="Spang A."/>
            <person name="Saw J.H."/>
            <person name="Jorgensen S.L."/>
            <person name="Zaremba-Niedzwiedzka K."/>
            <person name="Martijn J."/>
            <person name="Lind A.E."/>
            <person name="van Eijk R."/>
            <person name="Schleper C."/>
            <person name="Guy L."/>
            <person name="Ettema T.J."/>
        </authorList>
    </citation>
    <scope>NUCLEOTIDE SEQUENCE</scope>
</reference>
<organism evidence="1">
    <name type="scientific">marine sediment metagenome</name>
    <dbReference type="NCBI Taxonomy" id="412755"/>
    <lineage>
        <taxon>unclassified sequences</taxon>
        <taxon>metagenomes</taxon>
        <taxon>ecological metagenomes</taxon>
    </lineage>
</organism>
<gene>
    <name evidence="1" type="ORF">LCGC14_0726410</name>
</gene>
<dbReference type="AlphaFoldDB" id="A0A0F9SW37"/>
<sequence length="76" mass="8187">MAITFIVDQVDDEPDILTSIAHQNLRILTTAGAVLLEVPAPNSGWTQSTLEYATRDITGLPLDAYLGNSWVGSTEV</sequence>
<comment type="caution">
    <text evidence="1">The sequence shown here is derived from an EMBL/GenBank/DDBJ whole genome shotgun (WGS) entry which is preliminary data.</text>
</comment>
<proteinExistence type="predicted"/>
<evidence type="ECO:0000313" key="1">
    <source>
        <dbReference type="EMBL" id="KKN41126.1"/>
    </source>
</evidence>
<accession>A0A0F9SW37</accession>
<dbReference type="EMBL" id="LAZR01001667">
    <property type="protein sequence ID" value="KKN41126.1"/>
    <property type="molecule type" value="Genomic_DNA"/>
</dbReference>
<protein>
    <submittedName>
        <fullName evidence="1">Uncharacterized protein</fullName>
    </submittedName>
</protein>